<dbReference type="eggNOG" id="ENOG50332BG">
    <property type="taxonomic scope" value="Bacteria"/>
</dbReference>
<dbReference type="KEGG" id="cpy:Cphy_0387"/>
<dbReference type="HOGENOM" id="CLU_838640_0_0_9"/>
<dbReference type="Proteomes" id="UP000000370">
    <property type="component" value="Chromosome"/>
</dbReference>
<evidence type="ECO:0000313" key="3">
    <source>
        <dbReference type="Proteomes" id="UP000000370"/>
    </source>
</evidence>
<reference evidence="3" key="1">
    <citation type="submission" date="2007-11" db="EMBL/GenBank/DDBJ databases">
        <title>Complete genome sequence of Clostridium phytofermentans ISDg.</title>
        <authorList>
            <person name="Leschine S.B."/>
            <person name="Warnick T.A."/>
            <person name="Blanchard J.L."/>
            <person name="Schnell D.J."/>
            <person name="Petit E.L."/>
            <person name="LaTouf W.G."/>
            <person name="Copeland A."/>
            <person name="Lucas S."/>
            <person name="Lapidus A."/>
            <person name="Barry K."/>
            <person name="Glavina del Rio T."/>
            <person name="Dalin E."/>
            <person name="Tice H."/>
            <person name="Pitluck S."/>
            <person name="Kiss H."/>
            <person name="Brettin T."/>
            <person name="Bruce D."/>
            <person name="Detter J.C."/>
            <person name="Han C."/>
            <person name="Kuske C."/>
            <person name="Schmutz J."/>
            <person name="Larimer F."/>
            <person name="Land M."/>
            <person name="Hauser L."/>
            <person name="Kyrpides N."/>
            <person name="Kim E.A."/>
            <person name="Richardson P."/>
        </authorList>
    </citation>
    <scope>NUCLEOTIDE SEQUENCE [LARGE SCALE GENOMIC DNA]</scope>
    <source>
        <strain evidence="3">ATCC 700394 / DSM 18823 / ISDg</strain>
    </source>
</reference>
<dbReference type="AlphaFoldDB" id="A9KHA7"/>
<keyword evidence="3" id="KW-1185">Reference proteome</keyword>
<dbReference type="EMBL" id="CP000885">
    <property type="protein sequence ID" value="ABX40774.1"/>
    <property type="molecule type" value="Genomic_DNA"/>
</dbReference>
<organism evidence="2 3">
    <name type="scientific">Lachnoclostridium phytofermentans (strain ATCC 700394 / DSM 18823 / ISDg)</name>
    <name type="common">Clostridium phytofermentans</name>
    <dbReference type="NCBI Taxonomy" id="357809"/>
    <lineage>
        <taxon>Bacteria</taxon>
        <taxon>Bacillati</taxon>
        <taxon>Bacillota</taxon>
        <taxon>Clostridia</taxon>
        <taxon>Lachnospirales</taxon>
        <taxon>Lachnospiraceae</taxon>
    </lineage>
</organism>
<gene>
    <name evidence="2" type="ordered locus">Cphy_0387</name>
</gene>
<accession>A9KHA7</accession>
<dbReference type="Pfam" id="PF19789">
    <property type="entry name" value="DUF6273"/>
    <property type="match status" value="1"/>
</dbReference>
<name>A9KHA7_LACP7</name>
<dbReference type="RefSeq" id="WP_012198417.1">
    <property type="nucleotide sequence ID" value="NC_010001.1"/>
</dbReference>
<dbReference type="STRING" id="357809.Cphy_0387"/>
<evidence type="ECO:0000259" key="1">
    <source>
        <dbReference type="Pfam" id="PF19789"/>
    </source>
</evidence>
<proteinExistence type="predicted"/>
<feature type="domain" description="DUF6273" evidence="1">
    <location>
        <begin position="73"/>
        <end position="309"/>
    </location>
</feature>
<sequence length="331" mass="37085" precursor="true">MNRKSNKLHVINRVIALLAMLCIVTGLFGNQVSAAKVTIAKELKIGQYVTFGTYNKEPILWRVIDLDKGGNPLLYAENILTYKAFDDQLWVANTAKNYGNNYWASSDLRAWLNGVGDEIAYDASGAPKSGTTKDGWNAYDEEQGFLTEFTKEEQDAIVLMKHKQLIDEVNSTASSVENKDAKLHRYESNIKDCLTNYEVARYLITEEKVFLLDIKEFYTLVYQAGFPVIKEPTKSAKEKNEAKSTLAFSPYWLRTPRASYAEETADPKYGGVSAKPDGASVRVVYGKDYILAKDAYDGSVGVIPALYLDKDYVLSQGNGTVTSPYHNQRKK</sequence>
<protein>
    <recommendedName>
        <fullName evidence="1">DUF6273 domain-containing protein</fullName>
    </recommendedName>
</protein>
<dbReference type="OrthoDB" id="7820733at2"/>
<evidence type="ECO:0000313" key="2">
    <source>
        <dbReference type="EMBL" id="ABX40774.1"/>
    </source>
</evidence>
<dbReference type="InterPro" id="IPR046240">
    <property type="entry name" value="DUF6273"/>
</dbReference>